<keyword evidence="1" id="KW-0812">Transmembrane</keyword>
<keyword evidence="1" id="KW-0472">Membrane</keyword>
<reference evidence="2 3" key="1">
    <citation type="submission" date="2024-09" db="EMBL/GenBank/DDBJ databases">
        <authorList>
            <person name="Sun Q."/>
            <person name="Mori K."/>
        </authorList>
    </citation>
    <scope>NUCLEOTIDE SEQUENCE [LARGE SCALE GENOMIC DNA]</scope>
    <source>
        <strain evidence="2 3">TBRC 7907</strain>
    </source>
</reference>
<dbReference type="EMBL" id="JBHLZU010000027">
    <property type="protein sequence ID" value="MFB9908693.1"/>
    <property type="molecule type" value="Genomic_DNA"/>
</dbReference>
<feature type="transmembrane region" description="Helical" evidence="1">
    <location>
        <begin position="120"/>
        <end position="143"/>
    </location>
</feature>
<feature type="transmembrane region" description="Helical" evidence="1">
    <location>
        <begin position="12"/>
        <end position="35"/>
    </location>
</feature>
<proteinExistence type="predicted"/>
<keyword evidence="1" id="KW-1133">Transmembrane helix</keyword>
<sequence length="151" mass="16036">MTGEPDLRGPLATIASQGAVALALLYASLRAYWALGGQTLRDSVGVTEHVLSDPWLSPWGLVVAAVVAALLPLGLARRWRALQVPAWIVVLVLALRGFSGLLLLYPLRDLVPPMSGAADLALAVYSPVFLLWAFLLGTVAVLARTDAANER</sequence>
<dbReference type="Proteomes" id="UP001589693">
    <property type="component" value="Unassembled WGS sequence"/>
</dbReference>
<feature type="transmembrane region" description="Helical" evidence="1">
    <location>
        <begin position="87"/>
        <end position="108"/>
    </location>
</feature>
<accession>A0ABV6A691</accession>
<evidence type="ECO:0000313" key="3">
    <source>
        <dbReference type="Proteomes" id="UP001589693"/>
    </source>
</evidence>
<evidence type="ECO:0008006" key="4">
    <source>
        <dbReference type="Google" id="ProtNLM"/>
    </source>
</evidence>
<comment type="caution">
    <text evidence="2">The sequence shown here is derived from an EMBL/GenBank/DDBJ whole genome shotgun (WGS) entry which is preliminary data.</text>
</comment>
<name>A0ABV6A691_9PSEU</name>
<evidence type="ECO:0000313" key="2">
    <source>
        <dbReference type="EMBL" id="MFB9908693.1"/>
    </source>
</evidence>
<evidence type="ECO:0000256" key="1">
    <source>
        <dbReference type="SAM" id="Phobius"/>
    </source>
</evidence>
<dbReference type="RefSeq" id="WP_377860623.1">
    <property type="nucleotide sequence ID" value="NZ_JBHLZU010000027.1"/>
</dbReference>
<organism evidence="2 3">
    <name type="scientific">Allokutzneria oryzae</name>
    <dbReference type="NCBI Taxonomy" id="1378989"/>
    <lineage>
        <taxon>Bacteria</taxon>
        <taxon>Bacillati</taxon>
        <taxon>Actinomycetota</taxon>
        <taxon>Actinomycetes</taxon>
        <taxon>Pseudonocardiales</taxon>
        <taxon>Pseudonocardiaceae</taxon>
        <taxon>Allokutzneria</taxon>
    </lineage>
</organism>
<gene>
    <name evidence="2" type="ORF">ACFFQA_32555</name>
</gene>
<feature type="transmembrane region" description="Helical" evidence="1">
    <location>
        <begin position="55"/>
        <end position="75"/>
    </location>
</feature>
<keyword evidence="3" id="KW-1185">Reference proteome</keyword>
<protein>
    <recommendedName>
        <fullName evidence="4">DUF3995 domain-containing protein</fullName>
    </recommendedName>
</protein>